<name>B6WRA7_9BACT</name>
<proteinExistence type="predicted"/>
<sequence>MLWFRVDNRLVHGQVIEGWLPYVAARHLIVANDAMSADLLQQQIVSLAVPEQVAIHFVPVDALLETLACCGESSLVLFADCQDARRALESGVAIRALNIGNLHYAPGKIQIFPHVALSEQDREDLRAMLQQQVELDFRCVPSDKIRDAYEQLL</sequence>
<organism evidence="9 10">
    <name type="scientific">Desulfovibrio piger ATCC 29098</name>
    <dbReference type="NCBI Taxonomy" id="411464"/>
    <lineage>
        <taxon>Bacteria</taxon>
        <taxon>Pseudomonadati</taxon>
        <taxon>Thermodesulfobacteriota</taxon>
        <taxon>Desulfovibrionia</taxon>
        <taxon>Desulfovibrionales</taxon>
        <taxon>Desulfovibrionaceae</taxon>
        <taxon>Desulfovibrio</taxon>
    </lineage>
</organism>
<evidence type="ECO:0000256" key="2">
    <source>
        <dbReference type="ARBA" id="ARBA00022448"/>
    </source>
</evidence>
<evidence type="ECO:0000256" key="7">
    <source>
        <dbReference type="ARBA" id="ARBA00022777"/>
    </source>
</evidence>
<protein>
    <submittedName>
        <fullName evidence="9">PTS system sorbose subfamily IIB component</fullName>
    </submittedName>
</protein>
<keyword evidence="2" id="KW-0813">Transport</keyword>
<reference evidence="9 10" key="1">
    <citation type="submission" date="2008-10" db="EMBL/GenBank/DDBJ databases">
        <title>Draft genome sequence of Desulvovibrio piger (ATCC 29098).</title>
        <authorList>
            <person name="Sudarsanam P."/>
            <person name="Ley R."/>
            <person name="Guruge J."/>
            <person name="Turnbaugh P.J."/>
            <person name="Mahowald M."/>
            <person name="Liep D."/>
            <person name="Gordon J."/>
        </authorList>
    </citation>
    <scope>NUCLEOTIDE SEQUENCE [LARGE SCALE GENOMIC DNA]</scope>
    <source>
        <strain evidence="9 10">ATCC 29098</strain>
    </source>
</reference>
<keyword evidence="3" id="KW-0963">Cytoplasm</keyword>
<keyword evidence="7" id="KW-0418">Kinase</keyword>
<reference evidence="9 10" key="2">
    <citation type="submission" date="2008-10" db="EMBL/GenBank/DDBJ databases">
        <authorList>
            <person name="Fulton L."/>
            <person name="Clifton S."/>
            <person name="Fulton B."/>
            <person name="Xu J."/>
            <person name="Minx P."/>
            <person name="Pepin K.H."/>
            <person name="Johnson M."/>
            <person name="Bhonagiri V."/>
            <person name="Nash W.E."/>
            <person name="Mardis E.R."/>
            <person name="Wilson R.K."/>
        </authorList>
    </citation>
    <scope>NUCLEOTIDE SEQUENCE [LARGE SCALE GENOMIC DNA]</scope>
    <source>
        <strain evidence="9 10">ATCC 29098</strain>
    </source>
</reference>
<comment type="subcellular location">
    <subcellularLocation>
        <location evidence="1">Cytoplasm</location>
    </subcellularLocation>
</comment>
<dbReference type="SUPFAM" id="SSF52728">
    <property type="entry name" value="PTS IIb component"/>
    <property type="match status" value="1"/>
</dbReference>
<evidence type="ECO:0000313" key="9">
    <source>
        <dbReference type="EMBL" id="EEB34494.1"/>
    </source>
</evidence>
<evidence type="ECO:0000256" key="6">
    <source>
        <dbReference type="ARBA" id="ARBA00022683"/>
    </source>
</evidence>
<dbReference type="GO" id="GO:0016301">
    <property type="term" value="F:kinase activity"/>
    <property type="evidence" value="ECO:0007669"/>
    <property type="project" value="UniProtKB-KW"/>
</dbReference>
<keyword evidence="5" id="KW-0808">Transferase</keyword>
<dbReference type="RefSeq" id="WP_006004578.1">
    <property type="nucleotide sequence ID" value="NZ_DS996354.1"/>
</dbReference>
<dbReference type="eggNOG" id="COG3444">
    <property type="taxonomic scope" value="Bacteria"/>
</dbReference>
<dbReference type="STRING" id="901.DESPIGER_0294"/>
<evidence type="ECO:0000256" key="3">
    <source>
        <dbReference type="ARBA" id="ARBA00022490"/>
    </source>
</evidence>
<dbReference type="InterPro" id="IPR004720">
    <property type="entry name" value="PTS_IIB_sorbose-sp"/>
</dbReference>
<keyword evidence="6" id="KW-0598">Phosphotransferase system</keyword>
<evidence type="ECO:0000256" key="5">
    <source>
        <dbReference type="ARBA" id="ARBA00022679"/>
    </source>
</evidence>
<dbReference type="EMBL" id="ABXU01000022">
    <property type="protein sequence ID" value="EEB34494.1"/>
    <property type="molecule type" value="Genomic_DNA"/>
</dbReference>
<dbReference type="AlphaFoldDB" id="B6WRA7"/>
<evidence type="ECO:0000313" key="10">
    <source>
        <dbReference type="Proteomes" id="UP000003676"/>
    </source>
</evidence>
<evidence type="ECO:0000259" key="8">
    <source>
        <dbReference type="PROSITE" id="PS51101"/>
    </source>
</evidence>
<dbReference type="InterPro" id="IPR036667">
    <property type="entry name" value="PTS_IIB_sorbose-sp_sf"/>
</dbReference>
<keyword evidence="4" id="KW-0762">Sugar transport</keyword>
<dbReference type="GO" id="GO:0005737">
    <property type="term" value="C:cytoplasm"/>
    <property type="evidence" value="ECO:0007669"/>
    <property type="project" value="UniProtKB-SubCell"/>
</dbReference>
<dbReference type="GO" id="GO:0008982">
    <property type="term" value="F:protein-N(PI)-phosphohistidine-sugar phosphotransferase activity"/>
    <property type="evidence" value="ECO:0007669"/>
    <property type="project" value="InterPro"/>
</dbReference>
<dbReference type="Gene3D" id="3.40.35.10">
    <property type="entry name" value="Phosphotransferase system, sorbose subfamily IIB component"/>
    <property type="match status" value="1"/>
</dbReference>
<dbReference type="OrthoDB" id="9788818at2"/>
<dbReference type="HOGENOM" id="CLU_116175_2_1_7"/>
<dbReference type="PROSITE" id="PS51101">
    <property type="entry name" value="PTS_EIIB_TYPE_4"/>
    <property type="match status" value="1"/>
</dbReference>
<feature type="domain" description="PTS EIIB type-4" evidence="8">
    <location>
        <begin position="1"/>
        <end position="153"/>
    </location>
</feature>
<comment type="caution">
    <text evidence="9">The sequence shown here is derived from an EMBL/GenBank/DDBJ whole genome shotgun (WGS) entry which is preliminary data.</text>
</comment>
<gene>
    <name evidence="9" type="ORF">DESPIG_00594</name>
</gene>
<evidence type="ECO:0000256" key="1">
    <source>
        <dbReference type="ARBA" id="ARBA00004496"/>
    </source>
</evidence>
<dbReference type="Pfam" id="PF03830">
    <property type="entry name" value="PTSIIB_sorb"/>
    <property type="match status" value="1"/>
</dbReference>
<accession>B6WRA7</accession>
<dbReference type="Proteomes" id="UP000003676">
    <property type="component" value="Unassembled WGS sequence"/>
</dbReference>
<evidence type="ECO:0000256" key="4">
    <source>
        <dbReference type="ARBA" id="ARBA00022597"/>
    </source>
</evidence>
<dbReference type="GO" id="GO:0009401">
    <property type="term" value="P:phosphoenolpyruvate-dependent sugar phosphotransferase system"/>
    <property type="evidence" value="ECO:0007669"/>
    <property type="project" value="UniProtKB-KW"/>
</dbReference>
<dbReference type="GeneID" id="83730919"/>